<keyword evidence="2" id="KW-1185">Reference proteome</keyword>
<gene>
    <name evidence="1" type="ORF">CLF_108338</name>
</gene>
<dbReference type="AlphaFoldDB" id="G7YRI4"/>
<dbReference type="Proteomes" id="UP000008909">
    <property type="component" value="Unassembled WGS sequence"/>
</dbReference>
<evidence type="ECO:0000313" key="1">
    <source>
        <dbReference type="EMBL" id="GAA55563.1"/>
    </source>
</evidence>
<evidence type="ECO:0000313" key="2">
    <source>
        <dbReference type="Proteomes" id="UP000008909"/>
    </source>
</evidence>
<feature type="non-terminal residue" evidence="1">
    <location>
        <position position="1"/>
    </location>
</feature>
<proteinExistence type="predicted"/>
<name>G7YRI4_CLOSI</name>
<sequence>HKLDEPQTKRILSQLVKQFSMSVQTAKRLRFRSPLMINSGNIDYHVKTPLRFPTGTDEDSTSISDEKFSRNRQVLDYIFLVKFTPLRNAVVWRFTQYCLPTKNVELSLRMRYRFSLRNSHSWSVGANKTLLPTHDLPIEKVDELLNLLTEGRFSFLVDTLSERDVNVRKNLDEMLPASETGDGLVQQIQLPGNITNERFSWVPGCCTVTDNLETTWEISAYRLHVVLIYHCDCSRFFLGLEKYQVINLSFFICNGFIDTDRSSWASNLATEQRKQKLAIYCFDAATLRLRKGSLPLDPLKMGRLIEDYKRGSFPIILSLSVQPVIKRISSLKNQLVEDRPFASFTQQRFVNKDDPDSSSLWKCDCTDSQGSLLESVTRRPGL</sequence>
<organism evidence="1 2">
    <name type="scientific">Clonorchis sinensis</name>
    <name type="common">Chinese liver fluke</name>
    <dbReference type="NCBI Taxonomy" id="79923"/>
    <lineage>
        <taxon>Eukaryota</taxon>
        <taxon>Metazoa</taxon>
        <taxon>Spiralia</taxon>
        <taxon>Lophotrochozoa</taxon>
        <taxon>Platyhelminthes</taxon>
        <taxon>Trematoda</taxon>
        <taxon>Digenea</taxon>
        <taxon>Opisthorchiida</taxon>
        <taxon>Opisthorchiata</taxon>
        <taxon>Opisthorchiidae</taxon>
        <taxon>Clonorchis</taxon>
    </lineage>
</organism>
<protein>
    <submittedName>
        <fullName evidence="1">Uncharacterized protein</fullName>
    </submittedName>
</protein>
<accession>G7YRI4</accession>
<reference evidence="1" key="1">
    <citation type="journal article" date="2011" name="Genome Biol.">
        <title>The draft genome of the carcinogenic human liver fluke Clonorchis sinensis.</title>
        <authorList>
            <person name="Wang X."/>
            <person name="Chen W."/>
            <person name="Huang Y."/>
            <person name="Sun J."/>
            <person name="Men J."/>
            <person name="Liu H."/>
            <person name="Luo F."/>
            <person name="Guo L."/>
            <person name="Lv X."/>
            <person name="Deng C."/>
            <person name="Zhou C."/>
            <person name="Fan Y."/>
            <person name="Li X."/>
            <person name="Huang L."/>
            <person name="Hu Y."/>
            <person name="Liang C."/>
            <person name="Hu X."/>
            <person name="Xu J."/>
            <person name="Yu X."/>
        </authorList>
    </citation>
    <scope>NUCLEOTIDE SEQUENCE [LARGE SCALE GENOMIC DNA]</scope>
    <source>
        <strain evidence="1">Henan</strain>
    </source>
</reference>
<dbReference type="EMBL" id="DF144038">
    <property type="protein sequence ID" value="GAA55563.1"/>
    <property type="molecule type" value="Genomic_DNA"/>
</dbReference>
<reference key="2">
    <citation type="submission" date="2011-10" db="EMBL/GenBank/DDBJ databases">
        <title>The genome and transcriptome sequence of Clonorchis sinensis provide insights into the carcinogenic liver fluke.</title>
        <authorList>
            <person name="Wang X."/>
            <person name="Huang Y."/>
            <person name="Chen W."/>
            <person name="Liu H."/>
            <person name="Guo L."/>
            <person name="Chen Y."/>
            <person name="Luo F."/>
            <person name="Zhou W."/>
            <person name="Sun J."/>
            <person name="Mao Q."/>
            <person name="Liang P."/>
            <person name="Zhou C."/>
            <person name="Tian Y."/>
            <person name="Men J."/>
            <person name="Lv X."/>
            <person name="Huang L."/>
            <person name="Zhou J."/>
            <person name="Hu Y."/>
            <person name="Li R."/>
            <person name="Zhang F."/>
            <person name="Lei H."/>
            <person name="Li X."/>
            <person name="Hu X."/>
            <person name="Liang C."/>
            <person name="Xu J."/>
            <person name="Wu Z."/>
            <person name="Yu X."/>
        </authorList>
    </citation>
    <scope>NUCLEOTIDE SEQUENCE</scope>
    <source>
        <strain>Henan</strain>
    </source>
</reference>